<dbReference type="EMBL" id="JAHRIQ010011753">
    <property type="protein sequence ID" value="MEQ2224036.1"/>
    <property type="molecule type" value="Genomic_DNA"/>
</dbReference>
<dbReference type="InterPro" id="IPR036397">
    <property type="entry name" value="RNaseH_sf"/>
</dbReference>
<organism evidence="1 2">
    <name type="scientific">Ilyodon furcidens</name>
    <name type="common">goldbreast splitfin</name>
    <dbReference type="NCBI Taxonomy" id="33524"/>
    <lineage>
        <taxon>Eukaryota</taxon>
        <taxon>Metazoa</taxon>
        <taxon>Chordata</taxon>
        <taxon>Craniata</taxon>
        <taxon>Vertebrata</taxon>
        <taxon>Euteleostomi</taxon>
        <taxon>Actinopterygii</taxon>
        <taxon>Neopterygii</taxon>
        <taxon>Teleostei</taxon>
        <taxon>Neoteleostei</taxon>
        <taxon>Acanthomorphata</taxon>
        <taxon>Ovalentaria</taxon>
        <taxon>Atherinomorphae</taxon>
        <taxon>Cyprinodontiformes</taxon>
        <taxon>Goodeidae</taxon>
        <taxon>Ilyodon</taxon>
    </lineage>
</organism>
<dbReference type="Gene3D" id="3.30.420.10">
    <property type="entry name" value="Ribonuclease H-like superfamily/Ribonuclease H"/>
    <property type="match status" value="1"/>
</dbReference>
<reference evidence="1 2" key="1">
    <citation type="submission" date="2021-06" db="EMBL/GenBank/DDBJ databases">
        <authorList>
            <person name="Palmer J.M."/>
        </authorList>
    </citation>
    <scope>NUCLEOTIDE SEQUENCE [LARGE SCALE GENOMIC DNA]</scope>
    <source>
        <strain evidence="2">if_2019</strain>
        <tissue evidence="1">Muscle</tissue>
    </source>
</reference>
<protein>
    <submittedName>
        <fullName evidence="1">Uncharacterized protein</fullName>
    </submittedName>
</protein>
<sequence length="139" mass="16038">MHIKDRHDHMNELRKVYLIVWGPFPRAAASVALIVSSHSLTREHIRSILNGQRKTITGLLLSCPKSTFQIKLRFSFHLEIKVPEFGGRGVRHRIQIAMFPSADKHDRDVDFIFQQYLAPAHTVKSTNLWFNDHGISLLD</sequence>
<dbReference type="Proteomes" id="UP001482620">
    <property type="component" value="Unassembled WGS sequence"/>
</dbReference>
<keyword evidence="2" id="KW-1185">Reference proteome</keyword>
<name>A0ABV0SVA3_9TELE</name>
<gene>
    <name evidence="1" type="ORF">ILYODFUR_003289</name>
</gene>
<evidence type="ECO:0000313" key="1">
    <source>
        <dbReference type="EMBL" id="MEQ2224036.1"/>
    </source>
</evidence>
<proteinExistence type="predicted"/>
<evidence type="ECO:0000313" key="2">
    <source>
        <dbReference type="Proteomes" id="UP001482620"/>
    </source>
</evidence>
<comment type="caution">
    <text evidence="1">The sequence shown here is derived from an EMBL/GenBank/DDBJ whole genome shotgun (WGS) entry which is preliminary data.</text>
</comment>
<accession>A0ABV0SVA3</accession>